<dbReference type="Gene3D" id="3.30.70.330">
    <property type="match status" value="1"/>
</dbReference>
<dbReference type="PANTHER" id="PTHR11620">
    <property type="entry name" value="60S RIBOSOMAL PROTEIN L23A"/>
    <property type="match status" value="1"/>
</dbReference>
<organism evidence="5">
    <name type="scientific">Tolypiocladia glomerulata</name>
    <dbReference type="NCBI Taxonomy" id="860646"/>
    <lineage>
        <taxon>Eukaryota</taxon>
        <taxon>Rhodophyta</taxon>
        <taxon>Florideophyceae</taxon>
        <taxon>Rhodymeniophycidae</taxon>
        <taxon>Ceramiales</taxon>
        <taxon>Rhodomelaceae</taxon>
        <taxon>Polysiphonioideae</taxon>
        <taxon>Tolypiocladia</taxon>
    </lineage>
</organism>
<dbReference type="SUPFAM" id="SSF54189">
    <property type="entry name" value="Ribosomal proteins S24e, L23 and L15e"/>
    <property type="match status" value="1"/>
</dbReference>
<evidence type="ECO:0000256" key="3">
    <source>
        <dbReference type="ARBA" id="ARBA00023274"/>
    </source>
</evidence>
<comment type="subcellular location">
    <subcellularLocation>
        <location evidence="4">Plastid</location>
        <location evidence="4">Chloroplast</location>
    </subcellularLocation>
</comment>
<dbReference type="GO" id="GO:0006412">
    <property type="term" value="P:translation"/>
    <property type="evidence" value="ECO:0007669"/>
    <property type="project" value="UniProtKB-UniRule"/>
</dbReference>
<accession>A0A1Z1MV93</accession>
<dbReference type="InterPro" id="IPR013025">
    <property type="entry name" value="Ribosomal_uL23-like"/>
</dbReference>
<evidence type="ECO:0000256" key="1">
    <source>
        <dbReference type="ARBA" id="ARBA00006700"/>
    </source>
</evidence>
<dbReference type="GO" id="GO:0003735">
    <property type="term" value="F:structural constituent of ribosome"/>
    <property type="evidence" value="ECO:0007669"/>
    <property type="project" value="InterPro"/>
</dbReference>
<dbReference type="GO" id="GO:0005840">
    <property type="term" value="C:ribosome"/>
    <property type="evidence" value="ECO:0007669"/>
    <property type="project" value="UniProtKB-KW"/>
</dbReference>
<proteinExistence type="inferred from homology"/>
<reference evidence="5" key="1">
    <citation type="journal article" date="2017" name="J. Phycol.">
        <title>Analysis of chloroplast genomes and a supermatrix inform reclassification of the Rhodomelaceae (Rhodophyta).</title>
        <authorList>
            <person name="Diaz-Tapia P."/>
            <person name="Maggs C.A."/>
            <person name="West J.A."/>
            <person name="Verbruggen H."/>
        </authorList>
    </citation>
    <scope>NUCLEOTIDE SEQUENCE</scope>
    <source>
        <strain evidence="5">PD1825</strain>
    </source>
</reference>
<keyword evidence="5" id="KW-0150">Chloroplast</keyword>
<dbReference type="GeneID" id="33362508"/>
<dbReference type="GO" id="GO:0019843">
    <property type="term" value="F:rRNA binding"/>
    <property type="evidence" value="ECO:0007669"/>
    <property type="project" value="UniProtKB-UniRule"/>
</dbReference>
<name>A0A1Z1MV93_9FLOR</name>
<keyword evidence="5" id="KW-0934">Plastid</keyword>
<keyword evidence="4" id="KW-0694">RNA-binding</keyword>
<dbReference type="GO" id="GO:0009507">
    <property type="term" value="C:chloroplast"/>
    <property type="evidence" value="ECO:0007669"/>
    <property type="project" value="UniProtKB-SubCell"/>
</dbReference>
<geneLocation type="chloroplast" evidence="5"/>
<evidence type="ECO:0000256" key="2">
    <source>
        <dbReference type="ARBA" id="ARBA00022980"/>
    </source>
</evidence>
<keyword evidence="2 4" id="KW-0689">Ribosomal protein</keyword>
<protein>
    <recommendedName>
        <fullName evidence="4">Large ribosomal subunit protein uL23c</fullName>
    </recommendedName>
</protein>
<dbReference type="HAMAP" id="MF_01369_B">
    <property type="entry name" value="Ribosomal_uL23_B"/>
    <property type="match status" value="1"/>
</dbReference>
<dbReference type="RefSeq" id="YP_009399962.1">
    <property type="nucleotide sequence ID" value="NC_035299.1"/>
</dbReference>
<dbReference type="InterPro" id="IPR012677">
    <property type="entry name" value="Nucleotide-bd_a/b_plait_sf"/>
</dbReference>
<evidence type="ECO:0000256" key="4">
    <source>
        <dbReference type="HAMAP-Rule" id="MF_01369"/>
    </source>
</evidence>
<comment type="similarity">
    <text evidence="1 4">Belongs to the universal ribosomal protein uL23 family.</text>
</comment>
<keyword evidence="3 4" id="KW-0687">Ribonucleoprotein</keyword>
<dbReference type="AlphaFoldDB" id="A0A1Z1MV93"/>
<evidence type="ECO:0000313" key="5">
    <source>
        <dbReference type="EMBL" id="ARW69781.1"/>
    </source>
</evidence>
<dbReference type="InterPro" id="IPR012678">
    <property type="entry name" value="Ribosomal_uL23/eL15/eS24_sf"/>
</dbReference>
<dbReference type="Pfam" id="PF00276">
    <property type="entry name" value="Ribosomal_L23"/>
    <property type="match status" value="1"/>
</dbReference>
<gene>
    <name evidence="4 5" type="primary">rpl23</name>
</gene>
<keyword evidence="4" id="KW-0699">rRNA-binding</keyword>
<sequence>MQEIEPGIIKYPIITDKTTKSIENNIYYFRVTKQSNKKDIKKVIEKVFNVKVKRINTLKDPIKTKTIGRFKGKKTTYKRAVIELYKEYNINLFNEEDNT</sequence>
<dbReference type="GO" id="GO:1990904">
    <property type="term" value="C:ribonucleoprotein complex"/>
    <property type="evidence" value="ECO:0007669"/>
    <property type="project" value="UniProtKB-KW"/>
</dbReference>
<comment type="function">
    <text evidence="4">Binds to 23S rRNA.</text>
</comment>
<comment type="subunit">
    <text evidence="4">Part of the 50S ribosomal subunit.</text>
</comment>
<dbReference type="EMBL" id="MF101467">
    <property type="protein sequence ID" value="ARW69781.1"/>
    <property type="molecule type" value="Genomic_DNA"/>
</dbReference>